<protein>
    <submittedName>
        <fullName evidence="8">Cytochrome P450 2J5</fullName>
    </submittedName>
</protein>
<keyword evidence="5 6" id="KW-0349">Heme</keyword>
<feature type="transmembrane region" description="Helical" evidence="7">
    <location>
        <begin position="29"/>
        <end position="51"/>
    </location>
</feature>
<evidence type="ECO:0000256" key="3">
    <source>
        <dbReference type="ARBA" id="ARBA00023004"/>
    </source>
</evidence>
<keyword evidence="7" id="KW-0472">Membrane</keyword>
<evidence type="ECO:0000313" key="8">
    <source>
        <dbReference type="EMBL" id="ODM89470.1"/>
    </source>
</evidence>
<dbReference type="InterPro" id="IPR002401">
    <property type="entry name" value="Cyt_P450_E_grp-I"/>
</dbReference>
<keyword evidence="7" id="KW-0812">Transmembrane</keyword>
<dbReference type="PANTHER" id="PTHR24300:SF375">
    <property type="entry name" value="CYTOCHROME P450 FAMILY"/>
    <property type="match status" value="1"/>
</dbReference>
<dbReference type="SUPFAM" id="SSF48264">
    <property type="entry name" value="Cytochrome P450"/>
    <property type="match status" value="1"/>
</dbReference>
<evidence type="ECO:0000256" key="1">
    <source>
        <dbReference type="ARBA" id="ARBA00010617"/>
    </source>
</evidence>
<dbReference type="STRING" id="48709.A0A1D2M928"/>
<dbReference type="PRINTS" id="PR00463">
    <property type="entry name" value="EP450I"/>
</dbReference>
<dbReference type="EMBL" id="LJIJ01002621">
    <property type="protein sequence ID" value="ODM89470.1"/>
    <property type="molecule type" value="Genomic_DNA"/>
</dbReference>
<accession>A0A1D2M928</accession>
<keyword evidence="7" id="KW-1133">Transmembrane helix</keyword>
<dbReference type="InterPro" id="IPR017972">
    <property type="entry name" value="Cyt_P450_CS"/>
</dbReference>
<keyword evidence="6" id="KW-0560">Oxidoreductase</keyword>
<gene>
    <name evidence="8" type="ORF">Ocin01_17212</name>
</gene>
<dbReference type="OMA" id="WRICERK"/>
<proteinExistence type="inferred from homology"/>
<reference evidence="8 9" key="1">
    <citation type="journal article" date="2016" name="Genome Biol. Evol.">
        <title>Gene Family Evolution Reflects Adaptation to Soil Environmental Stressors in the Genome of the Collembolan Orchesella cincta.</title>
        <authorList>
            <person name="Faddeeva-Vakhrusheva A."/>
            <person name="Derks M.F."/>
            <person name="Anvar S.Y."/>
            <person name="Agamennone V."/>
            <person name="Suring W."/>
            <person name="Smit S."/>
            <person name="van Straalen N.M."/>
            <person name="Roelofs D."/>
        </authorList>
    </citation>
    <scope>NUCLEOTIDE SEQUENCE [LARGE SCALE GENOMIC DNA]</scope>
    <source>
        <tissue evidence="8">Mixed pool</tissue>
    </source>
</reference>
<dbReference type="Gene3D" id="1.10.630.10">
    <property type="entry name" value="Cytochrome P450"/>
    <property type="match status" value="1"/>
</dbReference>
<name>A0A1D2M928_ORCCI</name>
<dbReference type="PANTHER" id="PTHR24300">
    <property type="entry name" value="CYTOCHROME P450 508A4-RELATED"/>
    <property type="match status" value="1"/>
</dbReference>
<dbReference type="GO" id="GO:0020037">
    <property type="term" value="F:heme binding"/>
    <property type="evidence" value="ECO:0007669"/>
    <property type="project" value="InterPro"/>
</dbReference>
<comment type="similarity">
    <text evidence="1 6">Belongs to the cytochrome P450 family.</text>
</comment>
<dbReference type="GO" id="GO:0006082">
    <property type="term" value="P:organic acid metabolic process"/>
    <property type="evidence" value="ECO:0007669"/>
    <property type="project" value="TreeGrafter"/>
</dbReference>
<sequence length="490" mass="55028">MPVECVEETHSVELRYIQLKLVGLKINTFILNFSSKAILTGITVLLVLIWFTKKKRNSRYPPGPISLPLVGNALQLGSDPSRVLQKWAAEYGPIYSIRMGTEDTIVLNDPKLVKELFSNPNSTGRAPDPILHILGRGSGIIISQGHIWESQRRFTLRKLRDVGVLKSSIDGFLMEEVTTMINFFMRNVGIPLSGTGLFNGPIVNALWRIVAGETNDWTLPDKPEILKSAERLMESLNQTVKSGLFFAPPLRHIAPGDFIDHFLVEMRETQDPTSTFYLEKRTKNLLATVGDLFLAGSETSSYTLTFAILYLSQNMETQRKAQLEMDRVVGSSRQISLADRASLPYNEAIILETLRLSSVAPLGVPHRLLTDIEFHGFFLPKGVSVISNLYTIHHDPKIWGEDVNEFRPERFLNEDESEVVCHEALVAFSAGRRVCLGESLARDSLFLFIASILQKFNILPDPDCPIANMETMSGIVVEPMPFKFVLKLRE</sequence>
<comment type="cofactor">
    <cofactor evidence="5">
        <name>heme</name>
        <dbReference type="ChEBI" id="CHEBI:30413"/>
    </cofactor>
</comment>
<feature type="binding site" description="axial binding residue" evidence="5">
    <location>
        <position position="435"/>
    </location>
    <ligand>
        <name>heme</name>
        <dbReference type="ChEBI" id="CHEBI:30413"/>
    </ligand>
    <ligandPart>
        <name>Fe</name>
        <dbReference type="ChEBI" id="CHEBI:18248"/>
    </ligandPart>
</feature>
<keyword evidence="3 5" id="KW-0408">Iron</keyword>
<dbReference type="Pfam" id="PF00067">
    <property type="entry name" value="p450"/>
    <property type="match status" value="2"/>
</dbReference>
<dbReference type="GO" id="GO:0016712">
    <property type="term" value="F:oxidoreductase activity, acting on paired donors, with incorporation or reduction of molecular oxygen, reduced flavin or flavoprotein as one donor, and incorporation of one atom of oxygen"/>
    <property type="evidence" value="ECO:0007669"/>
    <property type="project" value="TreeGrafter"/>
</dbReference>
<evidence type="ECO:0000256" key="7">
    <source>
        <dbReference type="SAM" id="Phobius"/>
    </source>
</evidence>
<dbReference type="GO" id="GO:0005737">
    <property type="term" value="C:cytoplasm"/>
    <property type="evidence" value="ECO:0007669"/>
    <property type="project" value="TreeGrafter"/>
</dbReference>
<dbReference type="InterPro" id="IPR036396">
    <property type="entry name" value="Cyt_P450_sf"/>
</dbReference>
<evidence type="ECO:0000256" key="4">
    <source>
        <dbReference type="ARBA" id="ARBA00023033"/>
    </source>
</evidence>
<keyword evidence="4 6" id="KW-0503">Monooxygenase</keyword>
<dbReference type="PRINTS" id="PR00385">
    <property type="entry name" value="P450"/>
</dbReference>
<keyword evidence="9" id="KW-1185">Reference proteome</keyword>
<dbReference type="AlphaFoldDB" id="A0A1D2M928"/>
<dbReference type="PROSITE" id="PS00086">
    <property type="entry name" value="CYTOCHROME_P450"/>
    <property type="match status" value="1"/>
</dbReference>
<evidence type="ECO:0000313" key="9">
    <source>
        <dbReference type="Proteomes" id="UP000094527"/>
    </source>
</evidence>
<organism evidence="8 9">
    <name type="scientific">Orchesella cincta</name>
    <name type="common">Springtail</name>
    <name type="synonym">Podura cincta</name>
    <dbReference type="NCBI Taxonomy" id="48709"/>
    <lineage>
        <taxon>Eukaryota</taxon>
        <taxon>Metazoa</taxon>
        <taxon>Ecdysozoa</taxon>
        <taxon>Arthropoda</taxon>
        <taxon>Hexapoda</taxon>
        <taxon>Collembola</taxon>
        <taxon>Entomobryomorpha</taxon>
        <taxon>Entomobryoidea</taxon>
        <taxon>Orchesellidae</taxon>
        <taxon>Orchesellinae</taxon>
        <taxon>Orchesella</taxon>
    </lineage>
</organism>
<dbReference type="OrthoDB" id="6365766at2759"/>
<dbReference type="Proteomes" id="UP000094527">
    <property type="component" value="Unassembled WGS sequence"/>
</dbReference>
<comment type="caution">
    <text evidence="8">The sequence shown here is derived from an EMBL/GenBank/DDBJ whole genome shotgun (WGS) entry which is preliminary data.</text>
</comment>
<dbReference type="InterPro" id="IPR050182">
    <property type="entry name" value="Cytochrome_P450_fam2"/>
</dbReference>
<dbReference type="GO" id="GO:0005506">
    <property type="term" value="F:iron ion binding"/>
    <property type="evidence" value="ECO:0007669"/>
    <property type="project" value="InterPro"/>
</dbReference>
<evidence type="ECO:0000256" key="6">
    <source>
        <dbReference type="RuleBase" id="RU000461"/>
    </source>
</evidence>
<dbReference type="GO" id="GO:0006805">
    <property type="term" value="P:xenobiotic metabolic process"/>
    <property type="evidence" value="ECO:0007669"/>
    <property type="project" value="TreeGrafter"/>
</dbReference>
<evidence type="ECO:0000256" key="5">
    <source>
        <dbReference type="PIRSR" id="PIRSR602401-1"/>
    </source>
</evidence>
<dbReference type="InterPro" id="IPR001128">
    <property type="entry name" value="Cyt_P450"/>
</dbReference>
<evidence type="ECO:0000256" key="2">
    <source>
        <dbReference type="ARBA" id="ARBA00022723"/>
    </source>
</evidence>
<keyword evidence="2 5" id="KW-0479">Metal-binding</keyword>